<dbReference type="PANTHER" id="PTHR32518">
    <property type="match status" value="1"/>
</dbReference>
<dbReference type="EMBL" id="CACTIH010001872">
    <property type="protein sequence ID" value="CAA2966887.1"/>
    <property type="molecule type" value="Genomic_DNA"/>
</dbReference>
<dbReference type="Proteomes" id="UP000594638">
    <property type="component" value="Unassembled WGS sequence"/>
</dbReference>
<dbReference type="GO" id="GO:2001070">
    <property type="term" value="F:starch binding"/>
    <property type="evidence" value="ECO:0007669"/>
    <property type="project" value="InterPro"/>
</dbReference>
<gene>
    <name evidence="2" type="ORF">OLEA9_A062903</name>
</gene>
<keyword evidence="3" id="KW-1185">Reference proteome</keyword>
<reference evidence="2 3" key="1">
    <citation type="submission" date="2019-12" db="EMBL/GenBank/DDBJ databases">
        <authorList>
            <person name="Alioto T."/>
            <person name="Alioto T."/>
            <person name="Gomez Garrido J."/>
        </authorList>
    </citation>
    <scope>NUCLEOTIDE SEQUENCE [LARGE SCALE GENOMIC DNA]</scope>
</reference>
<dbReference type="PROSITE" id="PS51166">
    <property type="entry name" value="CBM20"/>
    <property type="match status" value="1"/>
</dbReference>
<evidence type="ECO:0000259" key="1">
    <source>
        <dbReference type="PROSITE" id="PS51166"/>
    </source>
</evidence>
<dbReference type="CDD" id="cd05815">
    <property type="entry name" value="CBM20_DPE2_repeat1"/>
    <property type="match status" value="1"/>
</dbReference>
<dbReference type="InterPro" id="IPR013783">
    <property type="entry name" value="Ig-like_fold"/>
</dbReference>
<dbReference type="OrthoDB" id="1254951at2759"/>
<dbReference type="SMART" id="SM01065">
    <property type="entry name" value="CBM_2"/>
    <property type="match status" value="1"/>
</dbReference>
<dbReference type="InterPro" id="IPR002044">
    <property type="entry name" value="CBM20"/>
</dbReference>
<dbReference type="InterPro" id="IPR013784">
    <property type="entry name" value="Carb-bd-like_fold"/>
</dbReference>
<evidence type="ECO:0000313" key="3">
    <source>
        <dbReference type="Proteomes" id="UP000594638"/>
    </source>
</evidence>
<comment type="caution">
    <text evidence="2">The sequence shown here is derived from an EMBL/GenBank/DDBJ whole genome shotgun (WGS) entry which is preliminary data.</text>
</comment>
<organism evidence="2 3">
    <name type="scientific">Olea europaea subsp. europaea</name>
    <dbReference type="NCBI Taxonomy" id="158383"/>
    <lineage>
        <taxon>Eukaryota</taxon>
        <taxon>Viridiplantae</taxon>
        <taxon>Streptophyta</taxon>
        <taxon>Embryophyta</taxon>
        <taxon>Tracheophyta</taxon>
        <taxon>Spermatophyta</taxon>
        <taxon>Magnoliopsida</taxon>
        <taxon>eudicotyledons</taxon>
        <taxon>Gunneridae</taxon>
        <taxon>Pentapetalae</taxon>
        <taxon>asterids</taxon>
        <taxon>lamiids</taxon>
        <taxon>Lamiales</taxon>
        <taxon>Oleaceae</taxon>
        <taxon>Oleeae</taxon>
        <taxon>Olea</taxon>
    </lineage>
</organism>
<protein>
    <submittedName>
        <fullName evidence="2">4-alpha-glucanotransferase DPE2</fullName>
    </submittedName>
</protein>
<proteinExistence type="predicted"/>
<dbReference type="AlphaFoldDB" id="A0A8S0QRC4"/>
<sequence>MVNAELIRGSKTSNSVTMSFKLPYYTHWGQHLLVCGSEPVLGSWNLKKGLLLKPVHRGDELIWSGSLPVPNGFGCEYSYYVVDDDRNILRWEGGRKRKLMLPIGVQDGESVELHDLWQEFFLFLIVEILLKTEY</sequence>
<dbReference type="Gramene" id="OE9A062903T1">
    <property type="protein sequence ID" value="OE9A062903C1"/>
    <property type="gene ID" value="OE9A062903"/>
</dbReference>
<accession>A0A8S0QRC4</accession>
<name>A0A8S0QRC4_OLEEU</name>
<evidence type="ECO:0000313" key="2">
    <source>
        <dbReference type="EMBL" id="CAA2966887.1"/>
    </source>
</evidence>
<dbReference type="Gene3D" id="2.60.40.10">
    <property type="entry name" value="Immunoglobulins"/>
    <property type="match status" value="1"/>
</dbReference>
<feature type="domain" description="CBM20" evidence="1">
    <location>
        <begin position="10"/>
        <end position="119"/>
    </location>
</feature>
<dbReference type="InterPro" id="IPR034840">
    <property type="entry name" value="CBM20_DPE2_1"/>
</dbReference>
<dbReference type="PANTHER" id="PTHR32518:SF3">
    <property type="entry name" value="4-ALPHA-GLUCANOTRANSFERASE"/>
    <property type="match status" value="1"/>
</dbReference>
<dbReference type="SUPFAM" id="SSF49452">
    <property type="entry name" value="Starch-binding domain-like"/>
    <property type="match status" value="1"/>
</dbReference>
<dbReference type="Pfam" id="PF00686">
    <property type="entry name" value="CBM_20"/>
    <property type="match status" value="1"/>
</dbReference>